<evidence type="ECO:0000313" key="2">
    <source>
        <dbReference type="Proteomes" id="UP000032689"/>
    </source>
</evidence>
<dbReference type="Proteomes" id="UP000032689">
    <property type="component" value="Segment"/>
</dbReference>
<reference evidence="1 2" key="1">
    <citation type="journal article" date="2015" name="Appl. Environ. Microbiol.">
        <title>Two Phages, phiIPLA-RODI and phiIPLA-C1C, Lyse Mono- and Dual-Species Staphylococcal Biofilms.</title>
        <authorList>
            <person name="Gutierrez D."/>
            <person name="Vandenheuvel D."/>
            <person name="Martinez B."/>
            <person name="Rodriguez A."/>
            <person name="Lavigne R."/>
            <person name="Garcia P."/>
        </authorList>
    </citation>
    <scope>NUCLEOTIDE SEQUENCE [LARGE SCALE GENOMIC DNA]</scope>
</reference>
<dbReference type="GeneID" id="26640911"/>
<sequence>MAIATYNSHVELAKYLVSKANSTYLVVGRTTPWSSETNPPQPNEKTTSLQEIIGYKKTHRATLVRPAQSPQDDDKEKISYGNKDWVVVTTENAKDEGAKWVYLEADVVGNELPLGTYRQIGFVIDLVPNSGVSKPNLLPSEVKETGTLMYFENKQFQNRTETTTAKERCIIEV</sequence>
<accession>A0A0D3MVB8</accession>
<dbReference type="InterPro" id="IPR058040">
    <property type="entry name" value="BW3TFN"/>
</dbReference>
<dbReference type="Pfam" id="PF25691">
    <property type="entry name" value="BW3TFN"/>
    <property type="match status" value="1"/>
</dbReference>
<name>A0A0D3MVB8_9CAUD</name>
<protein>
    <submittedName>
        <fullName evidence="1">Baseplate protein</fullName>
    </submittedName>
</protein>
<dbReference type="RefSeq" id="YP_009214494.1">
    <property type="nucleotide sequence ID" value="NC_028962.1"/>
</dbReference>
<organism evidence="1 2">
    <name type="scientific">Staphylococcus phage vB_SepM_ phiIPLA-C1C</name>
    <dbReference type="NCBI Taxonomy" id="1572704"/>
    <lineage>
        <taxon>Viruses</taxon>
        <taxon>Duplodnaviria</taxon>
        <taxon>Heunggongvirae</taxon>
        <taxon>Uroviricota</taxon>
        <taxon>Caudoviricetes</taxon>
        <taxon>Herelleviridae</taxon>
        <taxon>Twortvirinae</taxon>
        <taxon>Sepunavirus</taxon>
        <taxon>Sepunavirus IPLAC1C</taxon>
    </lineage>
</organism>
<dbReference type="KEGG" id="vg:26640911"/>
<evidence type="ECO:0000313" key="1">
    <source>
        <dbReference type="EMBL" id="AJA42214.1"/>
    </source>
</evidence>
<dbReference type="OrthoDB" id="9869at10239"/>
<keyword evidence="2" id="KW-1185">Reference proteome</keyword>
<proteinExistence type="predicted"/>
<dbReference type="EMBL" id="KP027447">
    <property type="protein sequence ID" value="AJA42214.1"/>
    <property type="molecule type" value="Genomic_DNA"/>
</dbReference>